<dbReference type="InterPro" id="IPR008651">
    <property type="entry name" value="Uncharacterised_HicB"/>
</dbReference>
<proteinExistence type="predicted"/>
<reference evidence="1" key="1">
    <citation type="submission" date="2020-05" db="EMBL/GenBank/DDBJ databases">
        <authorList>
            <person name="Chiriac C."/>
            <person name="Salcher M."/>
            <person name="Ghai R."/>
            <person name="Kavagutti S V."/>
        </authorList>
    </citation>
    <scope>NUCLEOTIDE SEQUENCE</scope>
</reference>
<evidence type="ECO:0000313" key="1">
    <source>
        <dbReference type="EMBL" id="CAB5113512.1"/>
    </source>
</evidence>
<name>A0A6J7VS44_9ZZZZ</name>
<gene>
    <name evidence="1" type="ORF">UFOPK4410_00664</name>
</gene>
<dbReference type="GO" id="GO:0006355">
    <property type="term" value="P:regulation of DNA-templated transcription"/>
    <property type="evidence" value="ECO:0007669"/>
    <property type="project" value="InterPro"/>
</dbReference>
<dbReference type="SUPFAM" id="SSF47598">
    <property type="entry name" value="Ribbon-helix-helix"/>
    <property type="match status" value="1"/>
</dbReference>
<dbReference type="Pfam" id="PF05534">
    <property type="entry name" value="HicB"/>
    <property type="match status" value="1"/>
</dbReference>
<protein>
    <submittedName>
        <fullName evidence="1">Unannotated protein</fullName>
    </submittedName>
</protein>
<dbReference type="EMBL" id="CAFBRV010000051">
    <property type="protein sequence ID" value="CAB5113512.1"/>
    <property type="molecule type" value="Genomic_DNA"/>
</dbReference>
<accession>A0A6J7VS44</accession>
<sequence>MKMSKFIELLSSDFKALGKLGGQELDSAVSRLIPTLTPVLRTRLLEALTEIAEELSEQLPGAHLEARIQGDEIELIYLEDSSAVRENPADLNARITLRLPEDLKSRIESAATNEGISLNSWLLKASDRNSLSITIGKRQLKGKGKS</sequence>
<dbReference type="AlphaFoldDB" id="A0A6J7VS44"/>
<organism evidence="1">
    <name type="scientific">freshwater metagenome</name>
    <dbReference type="NCBI Taxonomy" id="449393"/>
    <lineage>
        <taxon>unclassified sequences</taxon>
        <taxon>metagenomes</taxon>
        <taxon>ecological metagenomes</taxon>
    </lineage>
</organism>
<dbReference type="InterPro" id="IPR013321">
    <property type="entry name" value="Arc_rbn_hlx_hlx"/>
</dbReference>
<dbReference type="Gene3D" id="1.10.1220.10">
    <property type="entry name" value="Met repressor-like"/>
    <property type="match status" value="1"/>
</dbReference>
<dbReference type="InterPro" id="IPR010985">
    <property type="entry name" value="Ribbon_hlx_hlx"/>
</dbReference>